<dbReference type="RefSeq" id="WP_010034018.1">
    <property type="nucleotide sequence ID" value="NZ_CP025958.1"/>
</dbReference>
<gene>
    <name evidence="3" type="ORF">C1280_22120</name>
</gene>
<evidence type="ECO:0000256" key="1">
    <source>
        <dbReference type="SAM" id="MobiDB-lite"/>
    </source>
</evidence>
<accession>A0A2Z3H756</accession>
<evidence type="ECO:0000313" key="3">
    <source>
        <dbReference type="EMBL" id="AWM39416.1"/>
    </source>
</evidence>
<evidence type="ECO:0000256" key="2">
    <source>
        <dbReference type="SAM" id="Phobius"/>
    </source>
</evidence>
<dbReference type="EMBL" id="CP025958">
    <property type="protein sequence ID" value="AWM39416.1"/>
    <property type="molecule type" value="Genomic_DNA"/>
</dbReference>
<keyword evidence="2" id="KW-0812">Transmembrane</keyword>
<evidence type="ECO:0000313" key="4">
    <source>
        <dbReference type="Proteomes" id="UP000245802"/>
    </source>
</evidence>
<dbReference type="Proteomes" id="UP000245802">
    <property type="component" value="Chromosome"/>
</dbReference>
<reference evidence="3 4" key="1">
    <citation type="submission" date="2018-01" db="EMBL/GenBank/DDBJ databases">
        <title>G. obscuriglobus.</title>
        <authorList>
            <person name="Franke J."/>
            <person name="Blomberg W."/>
            <person name="Selmecki A."/>
        </authorList>
    </citation>
    <scope>NUCLEOTIDE SEQUENCE [LARGE SCALE GENOMIC DNA]</scope>
    <source>
        <strain evidence="3 4">DSM 5831</strain>
    </source>
</reference>
<protein>
    <submittedName>
        <fullName evidence="3">Uncharacterized protein</fullName>
    </submittedName>
</protein>
<dbReference type="AlphaFoldDB" id="A0A2Z3H756"/>
<sequence>MAARHAGSKSVYTVTPARYPRGNAPKSRQAIGAVSVTIGLVVGVVGWLSPSMAPVAEPGVAPDTAG</sequence>
<organism evidence="3 4">
    <name type="scientific">Gemmata obscuriglobus</name>
    <dbReference type="NCBI Taxonomy" id="114"/>
    <lineage>
        <taxon>Bacteria</taxon>
        <taxon>Pseudomonadati</taxon>
        <taxon>Planctomycetota</taxon>
        <taxon>Planctomycetia</taxon>
        <taxon>Gemmatales</taxon>
        <taxon>Gemmataceae</taxon>
        <taxon>Gemmata</taxon>
    </lineage>
</organism>
<keyword evidence="2" id="KW-0472">Membrane</keyword>
<keyword evidence="4" id="KW-1185">Reference proteome</keyword>
<feature type="region of interest" description="Disordered" evidence="1">
    <location>
        <begin position="1"/>
        <end position="26"/>
    </location>
</feature>
<proteinExistence type="predicted"/>
<name>A0A2Z3H756_9BACT</name>
<feature type="transmembrane region" description="Helical" evidence="2">
    <location>
        <begin position="30"/>
        <end position="48"/>
    </location>
</feature>
<keyword evidence="2" id="KW-1133">Transmembrane helix</keyword>
<dbReference type="KEGG" id="gog:C1280_22120"/>